<evidence type="ECO:0000256" key="6">
    <source>
        <dbReference type="ARBA" id="ARBA00022918"/>
    </source>
</evidence>
<dbReference type="AlphaFoldDB" id="A0A2G8JVM9"/>
<evidence type="ECO:0000313" key="10">
    <source>
        <dbReference type="Proteomes" id="UP000230750"/>
    </source>
</evidence>
<evidence type="ECO:0000259" key="8">
    <source>
        <dbReference type="Pfam" id="PF17917"/>
    </source>
</evidence>
<keyword evidence="3" id="KW-0540">Nuclease</keyword>
<feature type="domain" description="Reverse transcriptase RNase H-like" evidence="8">
    <location>
        <begin position="5"/>
        <end position="105"/>
    </location>
</feature>
<dbReference type="PANTHER" id="PTHR37984">
    <property type="entry name" value="PROTEIN CBG26694"/>
    <property type="match status" value="1"/>
</dbReference>
<evidence type="ECO:0000313" key="9">
    <source>
        <dbReference type="EMBL" id="PIK39793.1"/>
    </source>
</evidence>
<dbReference type="InterPro" id="IPR041373">
    <property type="entry name" value="RT_RNaseH"/>
</dbReference>
<dbReference type="GO" id="GO:0016787">
    <property type="term" value="F:hydrolase activity"/>
    <property type="evidence" value="ECO:0007669"/>
    <property type="project" value="UniProtKB-KW"/>
</dbReference>
<gene>
    <name evidence="9" type="ORF">BSL78_23371</name>
</gene>
<evidence type="ECO:0000256" key="7">
    <source>
        <dbReference type="SAM" id="MobiDB-lite"/>
    </source>
</evidence>
<dbReference type="Gene3D" id="3.10.20.370">
    <property type="match status" value="1"/>
</dbReference>
<dbReference type="InterPro" id="IPR050951">
    <property type="entry name" value="Retrovirus_Pol_polyprotein"/>
</dbReference>
<dbReference type="FunFam" id="3.10.20.370:FF:000001">
    <property type="entry name" value="Retrovirus-related Pol polyprotein from transposon 17.6-like protein"/>
    <property type="match status" value="1"/>
</dbReference>
<keyword evidence="4" id="KW-0255">Endonuclease</keyword>
<name>A0A2G8JVM9_STIJA</name>
<dbReference type="InterPro" id="IPR043502">
    <property type="entry name" value="DNA/RNA_pol_sf"/>
</dbReference>
<sequence>MSSGQDFILDTDASDFATGSVLSQIQDGNEKPIAYFSKTMSKQERRYCITRKELLAVVQSVKHFHHYLYGTRFLIRTDHAALKWLMSFKHPEGQTARWLEILGTYTFEISHRPGRFHGNADGLSRRPCSDDCQHCTRTETGDIDRDGPMEFKTHKWKRKKNRSSDGCDRSNGTVDGETKETKQVAAVSSSTEPPRPWLQKWTNQELKAEQLKDVELRKMLTWKENKVDRPSWEEVSAEGKELKAYWAQWDRLEVRQGLLCRRWENHAGDCIHGSS</sequence>
<dbReference type="SUPFAM" id="SSF56672">
    <property type="entry name" value="DNA/RNA polymerases"/>
    <property type="match status" value="1"/>
</dbReference>
<keyword evidence="6" id="KW-0695">RNA-directed DNA polymerase</keyword>
<keyword evidence="5" id="KW-0378">Hydrolase</keyword>
<evidence type="ECO:0000256" key="3">
    <source>
        <dbReference type="ARBA" id="ARBA00022722"/>
    </source>
</evidence>
<protein>
    <submittedName>
        <fullName evidence="9">Retrovirus-related Pol polyprotein from transposon</fullName>
    </submittedName>
</protein>
<dbReference type="OrthoDB" id="8944551at2759"/>
<feature type="region of interest" description="Disordered" evidence="7">
    <location>
        <begin position="154"/>
        <end position="197"/>
    </location>
</feature>
<keyword evidence="1" id="KW-0808">Transferase</keyword>
<proteinExistence type="predicted"/>
<accession>A0A2G8JVM9</accession>
<dbReference type="PANTHER" id="PTHR37984:SF5">
    <property type="entry name" value="PROTEIN NYNRIN-LIKE"/>
    <property type="match status" value="1"/>
</dbReference>
<dbReference type="GO" id="GO:0003964">
    <property type="term" value="F:RNA-directed DNA polymerase activity"/>
    <property type="evidence" value="ECO:0007669"/>
    <property type="project" value="UniProtKB-KW"/>
</dbReference>
<evidence type="ECO:0000256" key="5">
    <source>
        <dbReference type="ARBA" id="ARBA00022801"/>
    </source>
</evidence>
<comment type="caution">
    <text evidence="9">The sequence shown here is derived from an EMBL/GenBank/DDBJ whole genome shotgun (WGS) entry which is preliminary data.</text>
</comment>
<keyword evidence="10" id="KW-1185">Reference proteome</keyword>
<dbReference type="Pfam" id="PF17917">
    <property type="entry name" value="RT_RNaseH"/>
    <property type="match status" value="1"/>
</dbReference>
<evidence type="ECO:0000256" key="4">
    <source>
        <dbReference type="ARBA" id="ARBA00022759"/>
    </source>
</evidence>
<dbReference type="CDD" id="cd09274">
    <property type="entry name" value="RNase_HI_RT_Ty3"/>
    <property type="match status" value="1"/>
</dbReference>
<keyword evidence="2" id="KW-0548">Nucleotidyltransferase</keyword>
<reference evidence="9 10" key="1">
    <citation type="journal article" date="2017" name="PLoS Biol.">
        <title>The sea cucumber genome provides insights into morphological evolution and visceral regeneration.</title>
        <authorList>
            <person name="Zhang X."/>
            <person name="Sun L."/>
            <person name="Yuan J."/>
            <person name="Sun Y."/>
            <person name="Gao Y."/>
            <person name="Zhang L."/>
            <person name="Li S."/>
            <person name="Dai H."/>
            <person name="Hamel J.F."/>
            <person name="Liu C."/>
            <person name="Yu Y."/>
            <person name="Liu S."/>
            <person name="Lin W."/>
            <person name="Guo K."/>
            <person name="Jin S."/>
            <person name="Xu P."/>
            <person name="Storey K.B."/>
            <person name="Huan P."/>
            <person name="Zhang T."/>
            <person name="Zhou Y."/>
            <person name="Zhang J."/>
            <person name="Lin C."/>
            <person name="Li X."/>
            <person name="Xing L."/>
            <person name="Huo D."/>
            <person name="Sun M."/>
            <person name="Wang L."/>
            <person name="Mercier A."/>
            <person name="Li F."/>
            <person name="Yang H."/>
            <person name="Xiang J."/>
        </authorList>
    </citation>
    <scope>NUCLEOTIDE SEQUENCE [LARGE SCALE GENOMIC DNA]</scope>
    <source>
        <strain evidence="9">Shaxun</strain>
        <tissue evidence="9">Muscle</tissue>
    </source>
</reference>
<evidence type="ECO:0000256" key="1">
    <source>
        <dbReference type="ARBA" id="ARBA00022679"/>
    </source>
</evidence>
<organism evidence="9 10">
    <name type="scientific">Stichopus japonicus</name>
    <name type="common">Sea cucumber</name>
    <dbReference type="NCBI Taxonomy" id="307972"/>
    <lineage>
        <taxon>Eukaryota</taxon>
        <taxon>Metazoa</taxon>
        <taxon>Echinodermata</taxon>
        <taxon>Eleutherozoa</taxon>
        <taxon>Echinozoa</taxon>
        <taxon>Holothuroidea</taxon>
        <taxon>Aspidochirotacea</taxon>
        <taxon>Aspidochirotida</taxon>
        <taxon>Stichopodidae</taxon>
        <taxon>Apostichopus</taxon>
    </lineage>
</organism>
<evidence type="ECO:0000256" key="2">
    <source>
        <dbReference type="ARBA" id="ARBA00022695"/>
    </source>
</evidence>
<dbReference type="GO" id="GO:0004519">
    <property type="term" value="F:endonuclease activity"/>
    <property type="evidence" value="ECO:0007669"/>
    <property type="project" value="UniProtKB-KW"/>
</dbReference>
<dbReference type="Proteomes" id="UP000230750">
    <property type="component" value="Unassembled WGS sequence"/>
</dbReference>
<dbReference type="EMBL" id="MRZV01001200">
    <property type="protein sequence ID" value="PIK39793.1"/>
    <property type="molecule type" value="Genomic_DNA"/>
</dbReference>